<dbReference type="Pfam" id="PF07195">
    <property type="entry name" value="FliD_C"/>
    <property type="match status" value="1"/>
</dbReference>
<dbReference type="AlphaFoldDB" id="A0A1K2HKM4"/>
<keyword evidence="3" id="KW-0966">Cell projection</keyword>
<feature type="domain" description="Flagellar hook-associated protein 2 C-terminal" evidence="2">
    <location>
        <begin position="132"/>
        <end position="266"/>
    </location>
</feature>
<dbReference type="EMBL" id="FPKR01000009">
    <property type="protein sequence ID" value="SFZ77372.1"/>
    <property type="molecule type" value="Genomic_DNA"/>
</dbReference>
<proteinExistence type="predicted"/>
<feature type="coiled-coil region" evidence="1">
    <location>
        <begin position="145"/>
        <end position="172"/>
    </location>
</feature>
<dbReference type="OrthoDB" id="8588674at2"/>
<evidence type="ECO:0000313" key="3">
    <source>
        <dbReference type="EMBL" id="SFZ77372.1"/>
    </source>
</evidence>
<sequence length="315" mass="33181">MSIKQTPASGFQFQQLNLGHESADKPKSNAFAVQLAQFQTQTLNTLLSASADGQSGAAGIFGAEQGDTNPLFAGQDSAGGQGLSADGRNLGLFDPESGYRMMSVINQRELNYQAEFAALTEMGADVTEMRAEGMELAELDVSSSNAQIRAELEEFVAEYNAWRDEYQEETRAGGALADSNAARMSRYELEQSIQNSFTGAADGFRGMNALGVSIDPGSGRARLDPAALDAALADNRSGAVATIDAFSAHFAEAATLLNADNNFIQNRLANLGRVIDYLKTNKTSLQAEFGSGDAGSSKGIADALAAYQKMAAGKA</sequence>
<keyword evidence="3" id="KW-0282">Flagellum</keyword>
<dbReference type="GO" id="GO:0007155">
    <property type="term" value="P:cell adhesion"/>
    <property type="evidence" value="ECO:0007669"/>
    <property type="project" value="InterPro"/>
</dbReference>
<evidence type="ECO:0000256" key="1">
    <source>
        <dbReference type="SAM" id="Coils"/>
    </source>
</evidence>
<keyword evidence="4" id="KW-1185">Reference proteome</keyword>
<evidence type="ECO:0000313" key="4">
    <source>
        <dbReference type="Proteomes" id="UP000186513"/>
    </source>
</evidence>
<dbReference type="RefSeq" id="WP_072428891.1">
    <property type="nucleotide sequence ID" value="NZ_FPKR01000009.1"/>
</dbReference>
<dbReference type="GO" id="GO:0009288">
    <property type="term" value="C:bacterial-type flagellum"/>
    <property type="evidence" value="ECO:0007669"/>
    <property type="project" value="InterPro"/>
</dbReference>
<dbReference type="Proteomes" id="UP000186513">
    <property type="component" value="Unassembled WGS sequence"/>
</dbReference>
<keyword evidence="3" id="KW-0969">Cilium</keyword>
<organism evidence="3 4">
    <name type="scientific">Chitinimonas taiwanensis DSM 18899</name>
    <dbReference type="NCBI Taxonomy" id="1121279"/>
    <lineage>
        <taxon>Bacteria</taxon>
        <taxon>Pseudomonadati</taxon>
        <taxon>Pseudomonadota</taxon>
        <taxon>Betaproteobacteria</taxon>
        <taxon>Neisseriales</taxon>
        <taxon>Chitinibacteraceae</taxon>
        <taxon>Chitinimonas</taxon>
    </lineage>
</organism>
<reference evidence="3 4" key="1">
    <citation type="submission" date="2016-11" db="EMBL/GenBank/DDBJ databases">
        <authorList>
            <person name="Jaros S."/>
            <person name="Januszkiewicz K."/>
            <person name="Wedrychowicz H."/>
        </authorList>
    </citation>
    <scope>NUCLEOTIDE SEQUENCE [LARGE SCALE GENOMIC DNA]</scope>
    <source>
        <strain evidence="3 4">DSM 18899</strain>
    </source>
</reference>
<protein>
    <submittedName>
        <fullName evidence="3">Flagellar hook-associated protein 2 C-terminus</fullName>
    </submittedName>
</protein>
<dbReference type="InterPro" id="IPR010809">
    <property type="entry name" value="FliD_C"/>
</dbReference>
<name>A0A1K2HKM4_9NEIS</name>
<keyword evidence="1" id="KW-0175">Coiled coil</keyword>
<accession>A0A1K2HKM4</accession>
<evidence type="ECO:0000259" key="2">
    <source>
        <dbReference type="Pfam" id="PF07195"/>
    </source>
</evidence>
<dbReference type="STRING" id="1121279.SAMN02745887_02376"/>
<gene>
    <name evidence="3" type="ORF">SAMN02745887_02376</name>
</gene>